<feature type="transmembrane region" description="Helical" evidence="10">
    <location>
        <begin position="268"/>
        <end position="292"/>
    </location>
</feature>
<evidence type="ECO:0000256" key="4">
    <source>
        <dbReference type="ARBA" id="ARBA00022692"/>
    </source>
</evidence>
<dbReference type="Proteomes" id="UP001652621">
    <property type="component" value="Unplaced"/>
</dbReference>
<evidence type="ECO:0000256" key="7">
    <source>
        <dbReference type="ARBA" id="ARBA00023136"/>
    </source>
</evidence>
<evidence type="ECO:0000256" key="5">
    <source>
        <dbReference type="ARBA" id="ARBA00022725"/>
    </source>
</evidence>
<evidence type="ECO:0000256" key="8">
    <source>
        <dbReference type="ARBA" id="ARBA00023170"/>
    </source>
</evidence>
<accession>A0ABM3V792</accession>
<keyword evidence="8" id="KW-0675">Receptor</keyword>
<feature type="transmembrane region" description="Helical" evidence="10">
    <location>
        <begin position="38"/>
        <end position="58"/>
    </location>
</feature>
<feature type="transmembrane region" description="Helical" evidence="10">
    <location>
        <begin position="673"/>
        <end position="696"/>
    </location>
</feature>
<gene>
    <name evidence="12" type="primary">LOC105262520</name>
</gene>
<keyword evidence="9" id="KW-0807">Transducer</keyword>
<dbReference type="PANTHER" id="PTHR21137">
    <property type="entry name" value="ODORANT RECEPTOR"/>
    <property type="match status" value="1"/>
</dbReference>
<dbReference type="PANTHER" id="PTHR21137:SF35">
    <property type="entry name" value="ODORANT RECEPTOR 19A-RELATED"/>
    <property type="match status" value="1"/>
</dbReference>
<organism evidence="11 12">
    <name type="scientific">Musca domestica</name>
    <name type="common">House fly</name>
    <dbReference type="NCBI Taxonomy" id="7370"/>
    <lineage>
        <taxon>Eukaryota</taxon>
        <taxon>Metazoa</taxon>
        <taxon>Ecdysozoa</taxon>
        <taxon>Arthropoda</taxon>
        <taxon>Hexapoda</taxon>
        <taxon>Insecta</taxon>
        <taxon>Pterygota</taxon>
        <taxon>Neoptera</taxon>
        <taxon>Endopterygota</taxon>
        <taxon>Diptera</taxon>
        <taxon>Brachycera</taxon>
        <taxon>Muscomorpha</taxon>
        <taxon>Muscoidea</taxon>
        <taxon>Muscidae</taxon>
        <taxon>Musca</taxon>
    </lineage>
</organism>
<keyword evidence="11" id="KW-1185">Reference proteome</keyword>
<evidence type="ECO:0000256" key="10">
    <source>
        <dbReference type="SAM" id="Phobius"/>
    </source>
</evidence>
<keyword evidence="7 10" id="KW-0472">Membrane</keyword>
<feature type="transmembrane region" description="Helical" evidence="10">
    <location>
        <begin position="128"/>
        <end position="148"/>
    </location>
</feature>
<feature type="transmembrane region" description="Helical" evidence="10">
    <location>
        <begin position="708"/>
        <end position="727"/>
    </location>
</feature>
<sequence>MKIVKRYFGIQRRTLTAIGIDVNAFLPNGPERIAKHPLLLLVITVMPVLQYISIGHYAYKNSNNMVTATYSFSLSCQGVICLTKILIFLFKRRDIVKLVKMLQEDVFNAKSDELVITKEENSRDVLHCTVYGSAVFSTGFFGILHRLLRPSSSTSNMGIWCWYHHILPRNYLWDYSHLPGYSLVYIWNMMRMYTLAFASVAIDSLFSWLVCNIVAHFRILMLRFQRAAWLTPGLDRPEVSVSREQERLIFDCVRFHNRTLNLVQELNLVYGGIIFVKFVVSSVQICCSAFFLNSFGASQSMAKLMYQFLLLSAVALQLMLYCYNGQRITDVSFQVATKVYSTFPWSKMPASTKRMLLPPMIRAQRFSELRGVFFTVDLSLYLWLPYERPTELWTYSEKSNQSQTKMKILKRYFGMQKFAFAALGVEVESMSPAGSERIFRHPIRYAVLFILTVLQYISIGHYSYVYTSDIVSAAYSIALSCQGVICITKLVIFFFKRQGIVELVRMLQTDAFNAQSEELAIIKEENRKDIRICTLYCIVIYGTTFFGMTLPFARTILGYLRNGYLVYVTPVASPSLWNYDTVHGYTLVYIITLLRLGTLCFTTIGIDTLYSWLMSNIVAQFRILTHRFQQAAWATTALDGSEISISEEQHRLINDCIRFHNRTLDLVKELNRVYGAITFVKFVVSSIQICCSVFFVSSSDSKESAFNLFYQSIFLGAVSMQLATYCYNAQRITDESELVATKVYLIFPWSKLPIPTQRMLLLPMIRAQRSCEMRGVFFRIDLSLFVWVFKTAGSLIAVLQTIDEAQ</sequence>
<feature type="transmembrane region" description="Helical" evidence="10">
    <location>
        <begin position="192"/>
        <end position="215"/>
    </location>
</feature>
<keyword evidence="3" id="KW-0716">Sensory transduction</keyword>
<keyword evidence="6 10" id="KW-1133">Transmembrane helix</keyword>
<reference evidence="12" key="1">
    <citation type="submission" date="2025-08" db="UniProtKB">
        <authorList>
            <consortium name="RefSeq"/>
        </authorList>
    </citation>
    <scope>IDENTIFICATION</scope>
    <source>
        <strain evidence="12">Aabys</strain>
        <tissue evidence="12">Whole body</tissue>
    </source>
</reference>
<feature type="transmembrane region" description="Helical" evidence="10">
    <location>
        <begin position="445"/>
        <end position="464"/>
    </location>
</feature>
<feature type="transmembrane region" description="Helical" evidence="10">
    <location>
        <begin position="70"/>
        <end position="90"/>
    </location>
</feature>
<dbReference type="InterPro" id="IPR004117">
    <property type="entry name" value="7tm6_olfct_rcpt"/>
</dbReference>
<feature type="transmembrane region" description="Helical" evidence="10">
    <location>
        <begin position="776"/>
        <end position="799"/>
    </location>
</feature>
<feature type="transmembrane region" description="Helical" evidence="10">
    <location>
        <begin position="587"/>
        <end position="613"/>
    </location>
</feature>
<keyword evidence="5" id="KW-0552">Olfaction</keyword>
<keyword evidence="4 10" id="KW-0812">Transmembrane</keyword>
<dbReference type="RefSeq" id="XP_058981648.1">
    <property type="nucleotide sequence ID" value="XM_059125665.1"/>
</dbReference>
<evidence type="ECO:0000256" key="2">
    <source>
        <dbReference type="ARBA" id="ARBA00022475"/>
    </source>
</evidence>
<evidence type="ECO:0000313" key="11">
    <source>
        <dbReference type="Proteomes" id="UP001652621"/>
    </source>
</evidence>
<comment type="subcellular location">
    <subcellularLocation>
        <location evidence="1">Cell membrane</location>
        <topology evidence="1">Multi-pass membrane protein</topology>
    </subcellularLocation>
</comment>
<feature type="transmembrane region" description="Helical" evidence="10">
    <location>
        <begin position="304"/>
        <end position="323"/>
    </location>
</feature>
<keyword evidence="2" id="KW-1003">Cell membrane</keyword>
<feature type="transmembrane region" description="Helical" evidence="10">
    <location>
        <begin position="533"/>
        <end position="553"/>
    </location>
</feature>
<protein>
    <submittedName>
        <fullName evidence="12">Uncharacterized protein LOC105262520</fullName>
    </submittedName>
</protein>
<proteinExistence type="predicted"/>
<evidence type="ECO:0000256" key="6">
    <source>
        <dbReference type="ARBA" id="ARBA00022989"/>
    </source>
</evidence>
<evidence type="ECO:0000256" key="3">
    <source>
        <dbReference type="ARBA" id="ARBA00022606"/>
    </source>
</evidence>
<dbReference type="GeneID" id="105262520"/>
<feature type="transmembrane region" description="Helical" evidence="10">
    <location>
        <begin position="470"/>
        <end position="495"/>
    </location>
</feature>
<evidence type="ECO:0000256" key="9">
    <source>
        <dbReference type="ARBA" id="ARBA00023224"/>
    </source>
</evidence>
<name>A0ABM3V792_MUSDO</name>
<evidence type="ECO:0000313" key="12">
    <source>
        <dbReference type="RefSeq" id="XP_058981648.1"/>
    </source>
</evidence>
<dbReference type="Pfam" id="PF02949">
    <property type="entry name" value="7tm_6"/>
    <property type="match status" value="2"/>
</dbReference>
<evidence type="ECO:0000256" key="1">
    <source>
        <dbReference type="ARBA" id="ARBA00004651"/>
    </source>
</evidence>